<dbReference type="GO" id="GO:0008168">
    <property type="term" value="F:methyltransferase activity"/>
    <property type="evidence" value="ECO:0007669"/>
    <property type="project" value="UniProtKB-KW"/>
</dbReference>
<protein>
    <submittedName>
        <fullName evidence="2">Methylcobalamin:coenzyme M methyltransferase</fullName>
    </submittedName>
</protein>
<dbReference type="SUPFAM" id="SSF51726">
    <property type="entry name" value="UROD/MetE-like"/>
    <property type="match status" value="1"/>
</dbReference>
<dbReference type="PANTHER" id="PTHR47099:SF1">
    <property type="entry name" value="METHYLCOBAMIDE:COM METHYLTRANSFERASE MTBA"/>
    <property type="match status" value="1"/>
</dbReference>
<dbReference type="Pfam" id="PF01208">
    <property type="entry name" value="URO-D"/>
    <property type="match status" value="1"/>
</dbReference>
<name>A0A1V6C9E2_UNCT6</name>
<dbReference type="PANTHER" id="PTHR47099">
    <property type="entry name" value="METHYLCOBAMIDE:COM METHYLTRANSFERASE MTBA"/>
    <property type="match status" value="1"/>
</dbReference>
<dbReference type="GO" id="GO:0006779">
    <property type="term" value="P:porphyrin-containing compound biosynthetic process"/>
    <property type="evidence" value="ECO:0007669"/>
    <property type="project" value="InterPro"/>
</dbReference>
<keyword evidence="2" id="KW-0489">Methyltransferase</keyword>
<dbReference type="GO" id="GO:0004853">
    <property type="term" value="F:uroporphyrinogen decarboxylase activity"/>
    <property type="evidence" value="ECO:0007669"/>
    <property type="project" value="InterPro"/>
</dbReference>
<keyword evidence="2" id="KW-0808">Transferase</keyword>
<dbReference type="Proteomes" id="UP000485562">
    <property type="component" value="Unassembled WGS sequence"/>
</dbReference>
<dbReference type="GO" id="GO:0032259">
    <property type="term" value="P:methylation"/>
    <property type="evidence" value="ECO:0007669"/>
    <property type="project" value="UniProtKB-KW"/>
</dbReference>
<dbReference type="InterPro" id="IPR038071">
    <property type="entry name" value="UROD/MetE-like_sf"/>
</dbReference>
<dbReference type="EMBL" id="MWDQ01000077">
    <property type="protein sequence ID" value="OQB73516.1"/>
    <property type="molecule type" value="Genomic_DNA"/>
</dbReference>
<sequence>MSPKQRITSILNKKPHDCLSWTVLIDNNTLDLLPDRLKGNYGIDFYRYIKCDILLLNGWNTPYVFRSPELHWSKEVTVETFEENEKVIRKIKTKDGDLTAIYGKNGHPLKYMIDSRKAIKIYTSLWEEANFVGYDDSETLKKLENLVGEDGVITRFWGPSTIPRLLEMDMGTVNFYYLLYDYPSEMENLINTIHKKELEAFKILSEGPCNCVILVENTSTHYISPQVYKTFNMPHQQEFVEIIKSSGKTAILHMCGHIRKILHLIKETGCDGIHALTPPPTGDTPWEIALDILGQDTIIISALDPSVFLLNKIDDIPRILELLITKRLKESNFILGVFADGIKVEPERFCVISQWVEQNKK</sequence>
<accession>A0A1V6C9E2</accession>
<proteinExistence type="predicted"/>
<organism evidence="2">
    <name type="scientific">candidate division TA06 bacterium ADurb.Bin131</name>
    <dbReference type="NCBI Taxonomy" id="1852827"/>
    <lineage>
        <taxon>Bacteria</taxon>
        <taxon>Bacteria division TA06</taxon>
    </lineage>
</organism>
<gene>
    <name evidence="2" type="ORF">BWX89_00902</name>
</gene>
<comment type="caution">
    <text evidence="2">The sequence shown here is derived from an EMBL/GenBank/DDBJ whole genome shotgun (WGS) entry which is preliminary data.</text>
</comment>
<dbReference type="InterPro" id="IPR000257">
    <property type="entry name" value="Uroporphyrinogen_deCOase"/>
</dbReference>
<reference evidence="2" key="1">
    <citation type="submission" date="2017-02" db="EMBL/GenBank/DDBJ databases">
        <title>Delving into the versatile metabolic prowess of the omnipresent phylum Bacteroidetes.</title>
        <authorList>
            <person name="Nobu M.K."/>
            <person name="Mei R."/>
            <person name="Narihiro T."/>
            <person name="Kuroda K."/>
            <person name="Liu W.-T."/>
        </authorList>
    </citation>
    <scope>NUCLEOTIDE SEQUENCE</scope>
    <source>
        <strain evidence="2">ADurb.Bin131</strain>
    </source>
</reference>
<evidence type="ECO:0000313" key="2">
    <source>
        <dbReference type="EMBL" id="OQB73516.1"/>
    </source>
</evidence>
<feature type="domain" description="Uroporphyrinogen decarboxylase (URO-D)" evidence="1">
    <location>
        <begin position="169"/>
        <end position="336"/>
    </location>
</feature>
<dbReference type="Gene3D" id="3.20.20.210">
    <property type="match status" value="1"/>
</dbReference>
<dbReference type="InterPro" id="IPR052024">
    <property type="entry name" value="Methanogen_methyltrans"/>
</dbReference>
<evidence type="ECO:0000259" key="1">
    <source>
        <dbReference type="Pfam" id="PF01208"/>
    </source>
</evidence>
<dbReference type="AlphaFoldDB" id="A0A1V6C9E2"/>